<comment type="pathway">
    <text evidence="6">tRNA modification; N(7)-methylguanine-tRNA biosynthesis.</text>
</comment>
<keyword evidence="9" id="KW-1185">Reference proteome</keyword>
<reference evidence="8" key="1">
    <citation type="submission" date="2022-07" db="EMBL/GenBank/DDBJ databases">
        <title>Fungi with potential for degradation of polypropylene.</title>
        <authorList>
            <person name="Gostincar C."/>
        </authorList>
    </citation>
    <scope>NUCLEOTIDE SEQUENCE</scope>
    <source>
        <strain evidence="8">EXF-13308</strain>
    </source>
</reference>
<sequence length="521" mass="56916">MKIPFQCLQVCGDILFAARGGNLHTLRVDDGAPVAIWKHPAAEKEAKADSQSKEEATASAVPDSPATDRGRPAKRARLDEPAEEDQKEANGESPAQRDRDSTKESKDKGEKKQYRQHGPISRPPDRAVINVLAATADRSHVVAVTGNDKTIWVFEHDGAGHVKQLSQRTMPKRPCSIVITPDGKTILSADKFGDVYSLPLLPSDDPPQPDARVRQSSTPAPSQQFKPQANPLTVHTKGNLRALEAQQRQLQKQALTQAKSEAPTFEHTLLLGHVSLLTCVALGSHEGRQYIITADRDEHIRVSRGVPQAHVIEAFCLGHEEFVSALCIPAQYPDLLISGGGDADLFTWRWREGKLLSRTPLLSHVRDVVPETSKVAVSGLYSCWERGLDSTAEPTCTIVVICERVPAVFCFVLGADGSLRYSRRISVLGNPLAIQTLDTSDIASKAILAIDTNTPENGGIGSLQLLDWGSDRTAELKPFSEQDLDDSEVDITSDELAGLLYTNEHLRKQDHDGEDAVETEQ</sequence>
<keyword evidence="3 6" id="KW-0819">tRNA processing</keyword>
<evidence type="ECO:0000256" key="5">
    <source>
        <dbReference type="ARBA" id="ARBA00023242"/>
    </source>
</evidence>
<comment type="subcellular location">
    <subcellularLocation>
        <location evidence="1 6">Nucleus</location>
    </subcellularLocation>
</comment>
<dbReference type="Gene3D" id="2.130.10.10">
    <property type="entry name" value="YVTN repeat-like/Quinoprotein amine dehydrogenase"/>
    <property type="match status" value="2"/>
</dbReference>
<feature type="compositionally biased region" description="Polar residues" evidence="7">
    <location>
        <begin position="214"/>
        <end position="231"/>
    </location>
</feature>
<comment type="similarity">
    <text evidence="6">Belongs to the WD repeat TRM82 family.</text>
</comment>
<evidence type="ECO:0000256" key="7">
    <source>
        <dbReference type="SAM" id="MobiDB-lite"/>
    </source>
</evidence>
<dbReference type="SMART" id="SM00320">
    <property type="entry name" value="WD40"/>
    <property type="match status" value="3"/>
</dbReference>
<dbReference type="AlphaFoldDB" id="A0AA38RLA7"/>
<keyword evidence="5 6" id="KW-0539">Nucleus</keyword>
<feature type="compositionally biased region" description="Basic and acidic residues" evidence="7">
    <location>
        <begin position="87"/>
        <end position="113"/>
    </location>
</feature>
<evidence type="ECO:0000256" key="3">
    <source>
        <dbReference type="ARBA" id="ARBA00022694"/>
    </source>
</evidence>
<feature type="region of interest" description="Disordered" evidence="7">
    <location>
        <begin position="198"/>
        <end position="231"/>
    </location>
</feature>
<gene>
    <name evidence="8" type="ORF">NKR23_g7459</name>
</gene>
<dbReference type="SUPFAM" id="SSF50978">
    <property type="entry name" value="WD40 repeat-like"/>
    <property type="match status" value="1"/>
</dbReference>
<protein>
    <submittedName>
        <fullName evidence="8">tRNA (Guanine-N(7)-)-methyltransferase non-catalytic subunit TRM82</fullName>
    </submittedName>
</protein>
<dbReference type="GO" id="GO:0005829">
    <property type="term" value="C:cytosol"/>
    <property type="evidence" value="ECO:0007669"/>
    <property type="project" value="TreeGrafter"/>
</dbReference>
<dbReference type="InterPro" id="IPR036322">
    <property type="entry name" value="WD40_repeat_dom_sf"/>
</dbReference>
<evidence type="ECO:0000256" key="2">
    <source>
        <dbReference type="ARBA" id="ARBA00022574"/>
    </source>
</evidence>
<evidence type="ECO:0000256" key="1">
    <source>
        <dbReference type="ARBA" id="ARBA00004123"/>
    </source>
</evidence>
<dbReference type="HAMAP" id="MF_03056">
    <property type="entry name" value="TRM82"/>
    <property type="match status" value="1"/>
</dbReference>
<dbReference type="Proteomes" id="UP001174694">
    <property type="component" value="Unassembled WGS sequence"/>
</dbReference>
<feature type="compositionally biased region" description="Basic and acidic residues" evidence="7">
    <location>
        <begin position="41"/>
        <end position="56"/>
    </location>
</feature>
<keyword evidence="2 6" id="KW-0853">WD repeat</keyword>
<organism evidence="8 9">
    <name type="scientific">Pleurostoma richardsiae</name>
    <dbReference type="NCBI Taxonomy" id="41990"/>
    <lineage>
        <taxon>Eukaryota</taxon>
        <taxon>Fungi</taxon>
        <taxon>Dikarya</taxon>
        <taxon>Ascomycota</taxon>
        <taxon>Pezizomycotina</taxon>
        <taxon>Sordariomycetes</taxon>
        <taxon>Sordariomycetidae</taxon>
        <taxon>Calosphaeriales</taxon>
        <taxon>Pleurostomataceae</taxon>
        <taxon>Pleurostoma</taxon>
    </lineage>
</organism>
<dbReference type="EMBL" id="JANBVO010000023">
    <property type="protein sequence ID" value="KAJ9142054.1"/>
    <property type="molecule type" value="Genomic_DNA"/>
</dbReference>
<dbReference type="InterPro" id="IPR015943">
    <property type="entry name" value="WD40/YVTN_repeat-like_dom_sf"/>
</dbReference>
<accession>A0AA38RLA7</accession>
<dbReference type="InterPro" id="IPR001680">
    <property type="entry name" value="WD40_rpt"/>
</dbReference>
<evidence type="ECO:0000313" key="9">
    <source>
        <dbReference type="Proteomes" id="UP001174694"/>
    </source>
</evidence>
<comment type="function">
    <text evidence="6">Required for the formation of N(7)-methylguanine at position 46 (m7G46) in tRNA. In the complex, it is required to stabilize and induce conformational changes of the catalytic subunit.</text>
</comment>
<evidence type="ECO:0000256" key="4">
    <source>
        <dbReference type="ARBA" id="ARBA00022737"/>
    </source>
</evidence>
<evidence type="ECO:0000313" key="8">
    <source>
        <dbReference type="EMBL" id="KAJ9142054.1"/>
    </source>
</evidence>
<feature type="region of interest" description="Disordered" evidence="7">
    <location>
        <begin position="41"/>
        <end position="125"/>
    </location>
</feature>
<name>A0AA38RLA7_9PEZI</name>
<keyword evidence="4 6" id="KW-0677">Repeat</keyword>
<dbReference type="PANTHER" id="PTHR16288">
    <property type="entry name" value="WD40 REPEAT PROTEIN 4"/>
    <property type="match status" value="1"/>
</dbReference>
<dbReference type="GO" id="GO:0043527">
    <property type="term" value="C:tRNA methyltransferase complex"/>
    <property type="evidence" value="ECO:0007669"/>
    <property type="project" value="TreeGrafter"/>
</dbReference>
<feature type="compositionally biased region" description="Basic and acidic residues" evidence="7">
    <location>
        <begin position="66"/>
        <end position="80"/>
    </location>
</feature>
<comment type="caution">
    <text evidence="8">The sequence shown here is derived from an EMBL/GenBank/DDBJ whole genome shotgun (WGS) entry which is preliminary data.</text>
</comment>
<dbReference type="GO" id="GO:0005634">
    <property type="term" value="C:nucleus"/>
    <property type="evidence" value="ECO:0007669"/>
    <property type="project" value="UniProtKB-SubCell"/>
</dbReference>
<dbReference type="PANTHER" id="PTHR16288:SF0">
    <property type="entry name" value="TRNA (GUANINE-N(7)-)-METHYLTRANSFERASE NON-CATALYTIC SUBUNIT WDR4"/>
    <property type="match status" value="1"/>
</dbReference>
<evidence type="ECO:0000256" key="6">
    <source>
        <dbReference type="HAMAP-Rule" id="MF_03056"/>
    </source>
</evidence>
<dbReference type="GO" id="GO:0106004">
    <property type="term" value="P:tRNA (guanine-N7)-methylation"/>
    <property type="evidence" value="ECO:0007669"/>
    <property type="project" value="UniProtKB-UniRule"/>
</dbReference>
<dbReference type="InterPro" id="IPR028884">
    <property type="entry name" value="Trm82"/>
</dbReference>
<proteinExistence type="inferred from homology"/>